<evidence type="ECO:0000256" key="1">
    <source>
        <dbReference type="SAM" id="MobiDB-lite"/>
    </source>
</evidence>
<dbReference type="eggNOG" id="ENOG502SN4M">
    <property type="taxonomic scope" value="Eukaryota"/>
</dbReference>
<proteinExistence type="predicted"/>
<reference evidence="2 3" key="1">
    <citation type="journal article" date="2011" name="Proc. Natl. Acad. Sci. U.S.A.">
        <title>Genome and transcriptome analyses of the mountain pine beetle-fungal symbiont Grosmannia clavigera, a lodgepole pine pathogen.</title>
        <authorList>
            <person name="DiGuistini S."/>
            <person name="Wang Y."/>
            <person name="Liao N.Y."/>
            <person name="Taylor G."/>
            <person name="Tanguay P."/>
            <person name="Feau N."/>
            <person name="Henrissat B."/>
            <person name="Chan S.K."/>
            <person name="Hesse-Orce U."/>
            <person name="Alamouti S.M."/>
            <person name="Tsui C.K.M."/>
            <person name="Docking R.T."/>
            <person name="Levasseur A."/>
            <person name="Haridas S."/>
            <person name="Robertson G."/>
            <person name="Birol I."/>
            <person name="Holt R.A."/>
            <person name="Marra M.A."/>
            <person name="Hamelin R.C."/>
            <person name="Hirst M."/>
            <person name="Jones S.J.M."/>
            <person name="Bohlmann J."/>
            <person name="Breuil C."/>
        </authorList>
    </citation>
    <scope>NUCLEOTIDE SEQUENCE [LARGE SCALE GENOMIC DNA]</scope>
    <source>
        <strain evidence="3">kw1407 / UAMH 11150</strain>
    </source>
</reference>
<sequence>MPCGNSFASSLSCLNLFGSGDGSLRAMFKKKTLFARSRRLRARQSPDTECLLRTRSESVVPTDEKQESRERSSVSFAAFCDDDEKEAAAAAATPVRQQSRFLSLPQEIRDEIYAHVFRSTRLAMGRRISCSTAVPVSAYGHHDGHHRHHHHEHDQAGGHIDITRIRPARHALALFHVCRQVHAELHIDDAWLGHVLWDFADLATMLDVLGGTSGPASPLATTAGRGRVRQLDRLTVLPALSCRLHGTACCYGATTGGGNGRVASHDVLAELLRTGRGWRELCYVHHDVTMLAADRRRGTTSHAAGHRRPPAHGRHRTDPGHRGHALEAMMVSMGFWDDNEADDDVLLDRSAAPARHHSPSSTPRSPRPSSIFTAYAESKKFRLPGWRALLAARDDNADTTADTDSADSPLPTSVDVYNMRAGQTLRPIRTLADVYTMRLRSDDFVVVARREDNHAATTEDTAYPYVDGDPRTLGYGTTWEELRSFLFPWDYIPETRHRYDRYTHRDEYVVGPLRHPNGEFGPRRK</sequence>
<gene>
    <name evidence="2" type="ORF">CMQ_7653</name>
</gene>
<name>F0XPH9_GROCL</name>
<dbReference type="OrthoDB" id="72726at2759"/>
<dbReference type="AlphaFoldDB" id="F0XPH9"/>
<evidence type="ECO:0000313" key="3">
    <source>
        <dbReference type="Proteomes" id="UP000007796"/>
    </source>
</evidence>
<dbReference type="RefSeq" id="XP_014170133.1">
    <property type="nucleotide sequence ID" value="XM_014314658.1"/>
</dbReference>
<feature type="region of interest" description="Disordered" evidence="1">
    <location>
        <begin position="295"/>
        <end position="321"/>
    </location>
</feature>
<dbReference type="PANTHER" id="PTHR38790">
    <property type="entry name" value="2EXR DOMAIN-CONTAINING PROTEIN-RELATED"/>
    <property type="match status" value="1"/>
</dbReference>
<dbReference type="GeneID" id="25981221"/>
<accession>F0XPH9</accession>
<protein>
    <submittedName>
        <fullName evidence="2">Uncharacterized protein</fullName>
    </submittedName>
</protein>
<organism evidence="3">
    <name type="scientific">Grosmannia clavigera (strain kw1407 / UAMH 11150)</name>
    <name type="common">Blue stain fungus</name>
    <name type="synonym">Graphiocladiella clavigera</name>
    <dbReference type="NCBI Taxonomy" id="655863"/>
    <lineage>
        <taxon>Eukaryota</taxon>
        <taxon>Fungi</taxon>
        <taxon>Dikarya</taxon>
        <taxon>Ascomycota</taxon>
        <taxon>Pezizomycotina</taxon>
        <taxon>Sordariomycetes</taxon>
        <taxon>Sordariomycetidae</taxon>
        <taxon>Ophiostomatales</taxon>
        <taxon>Ophiostomataceae</taxon>
        <taxon>Leptographium</taxon>
    </lineage>
</organism>
<dbReference type="PANTHER" id="PTHR38790:SF4">
    <property type="entry name" value="2EXR DOMAIN-CONTAINING PROTEIN"/>
    <property type="match status" value="1"/>
</dbReference>
<feature type="compositionally biased region" description="Basic residues" evidence="1">
    <location>
        <begin position="304"/>
        <end position="315"/>
    </location>
</feature>
<dbReference type="EMBL" id="GL629801">
    <property type="protein sequence ID" value="EFX00651.1"/>
    <property type="molecule type" value="Genomic_DNA"/>
</dbReference>
<dbReference type="Proteomes" id="UP000007796">
    <property type="component" value="Unassembled WGS sequence"/>
</dbReference>
<keyword evidence="3" id="KW-1185">Reference proteome</keyword>
<evidence type="ECO:0000313" key="2">
    <source>
        <dbReference type="EMBL" id="EFX00651.1"/>
    </source>
</evidence>
<dbReference type="InParanoid" id="F0XPH9"/>
<feature type="compositionally biased region" description="Basic and acidic residues" evidence="1">
    <location>
        <begin position="53"/>
        <end position="72"/>
    </location>
</feature>
<feature type="region of interest" description="Disordered" evidence="1">
    <location>
        <begin position="53"/>
        <end position="74"/>
    </location>
</feature>
<dbReference type="HOGENOM" id="CLU_518796_0_0_1"/>